<comment type="subcellular location">
    <subcellularLocation>
        <location evidence="3">Chromosome</location>
        <location evidence="3">Centromere</location>
        <location evidence="3">Kinetochore</location>
    </subcellularLocation>
    <subcellularLocation>
        <location evidence="2">Cytoplasm</location>
        <location evidence="2">Cytoskeleton</location>
        <location evidence="2">Spindle</location>
    </subcellularLocation>
    <subcellularLocation>
        <location evidence="1">Nucleus</location>
    </subcellularLocation>
</comment>
<feature type="compositionally biased region" description="Basic and acidic residues" evidence="18">
    <location>
        <begin position="1004"/>
        <end position="1016"/>
    </location>
</feature>
<dbReference type="GO" id="GO:0000930">
    <property type="term" value="C:gamma-tubulin complex"/>
    <property type="evidence" value="ECO:0007669"/>
    <property type="project" value="UniProtKB-ARBA"/>
</dbReference>
<feature type="compositionally biased region" description="Basic and acidic residues" evidence="18">
    <location>
        <begin position="1049"/>
        <end position="1061"/>
    </location>
</feature>
<feature type="compositionally biased region" description="Polar residues" evidence="18">
    <location>
        <begin position="1106"/>
        <end position="1115"/>
    </location>
</feature>
<dbReference type="GO" id="GO:0072686">
    <property type="term" value="C:mitotic spindle"/>
    <property type="evidence" value="ECO:0007669"/>
    <property type="project" value="InterPro"/>
</dbReference>
<keyword evidence="7" id="KW-0158">Chromosome</keyword>
<evidence type="ECO:0000256" key="1">
    <source>
        <dbReference type="ARBA" id="ARBA00004123"/>
    </source>
</evidence>
<evidence type="ECO:0000256" key="4">
    <source>
        <dbReference type="ARBA" id="ARBA00010337"/>
    </source>
</evidence>
<evidence type="ECO:0000256" key="15">
    <source>
        <dbReference type="ARBA" id="ARBA00023242"/>
    </source>
</evidence>
<keyword evidence="15" id="KW-0539">Nucleus</keyword>
<dbReference type="InterPro" id="IPR042241">
    <property type="entry name" value="GCP_C_sf"/>
</dbReference>
<evidence type="ECO:0000256" key="9">
    <source>
        <dbReference type="ARBA" id="ARBA00022618"/>
    </source>
</evidence>
<dbReference type="InterPro" id="IPR041470">
    <property type="entry name" value="GCP_N"/>
</dbReference>
<dbReference type="Gene3D" id="1.20.120.1900">
    <property type="entry name" value="Gamma-tubulin complex, C-terminal domain"/>
    <property type="match status" value="1"/>
</dbReference>
<dbReference type="FunFam" id="1.20.120.1900:FF:000013">
    <property type="entry name" value="Spindle pole body component"/>
    <property type="match status" value="1"/>
</dbReference>
<dbReference type="GeneID" id="55966753"/>
<dbReference type="GO" id="GO:0007020">
    <property type="term" value="P:microtubule nucleation"/>
    <property type="evidence" value="ECO:0007669"/>
    <property type="project" value="UniProtKB-ARBA"/>
</dbReference>
<dbReference type="InterPro" id="IPR013964">
    <property type="entry name" value="DASH_Ask1"/>
</dbReference>
<keyword evidence="16" id="KW-0131">Cell cycle</keyword>
<feature type="compositionally biased region" description="Acidic residues" evidence="18">
    <location>
        <begin position="1066"/>
        <end position="1078"/>
    </location>
</feature>
<proteinExistence type="inferred from homology"/>
<dbReference type="InterPro" id="IPR040457">
    <property type="entry name" value="GCP_C"/>
</dbReference>
<sequence length="1326" mass="147086">GFFKPPQLDGSAALDQKPPSQETIDDNETRQGSEQNEADIEVETDMWLGLDDQPTDGGPPRVLTWDSFLQETTRPDSHTPLLLTEAGPAVYDALLRLDRDPLRLKNTDVPVIEAGAYFSSLLALALGQESMLFLRTGNDSHFPFRPALPSMRISGYSSNVLQGLEKHCLMCGTRLLELQAFVRQTYARQRSRCAVALASALDRVIQATREHVVLRRQRPSSLLQLQATVKDISAVLSPFHGLTSRLQRNHSDENVMSLVFDYASSLENNEEWLREVMHEVLRRVSQPWTESVEEWIGTRREQGVPLDKSNVGESKSFIKVEAEVYVDDFGEQVEDIDFRLDESKMPHFMPDDIAQTVFETGRSLRFIRTSHPEHPLARPDLIDMTKPPTADWLYSWDTILRLEKEASAYRDRLLDFIDSYRPTSAGPATSGKGTNTTGTVAQPDGPSLGIFSMDENAMEKHILQSIQQLNKPGPEAKSEDVLAHIIRRRLAGDIHLGQSGLGSRPHWSLLPVLSFGSIVTAQAHVVNRETLRQLFRSHDLRAHLRLQRDFQLFGNGLFVSRLSHALFDPDLERADRQTGVARQGGVMGLRLGTRDTWPPASSELRLALMGVLGESYEAAQTRPSTSASSAGCHSRDTADLPGDLSFAVRDMSEEEIEKCMNAASLQALDFLRLSYKTPPELASVLPPVILMQHDRVFKLLLRILRMIYVVNHLWGDVVRRGDDGDELPSYRFVREARHFVTNVASYFLDVGIALPWNAFEEKLDTIEASLDVRMAESPSSPEAVRQLHSDALQTIMSTLFLRKRQQPVLALLEDVFSTILDFARVTRLQRVGKATTEDEKDLDPARIYPRFKKKVQVFITVCRGLMEKGSGVGGNKGGGMGDESVVAQLLMKIDANGYYTKQIDHNFSKSHRIVTSSILPVVEQYGEHSRAIWEASKFWKQFFEASANVSLSGYEEGNNEGETTVGAGDESTAMRDDDDDDDDNDDNDGDNETGVHRTPGARSEVADRSGAAHDDESMLDEADIAGSTPRHPTGTAAATAADLDTPYETMKKEMRDEDKDGMPVPQDDDYDDNDDEQDSTILMAQRTAQLPDMSMTPRVGGGAGGTTTLKQSVHRSGNKDPLLHRVLDKNYRIQATPHKSASASAATRSPLKGKQVANRTPEAAASWRRHIDDSPMSSPEIAAPKLRSEAFMSPYKSMARQGQQPQQQQGPRTPGVSVQTPATARKTRDVFAAGSSAKAGAGDEVDIDWDIGEEVDDDDVDLYAGMSPPKTIQFALPPSRLIQTPAREASRKIVDDILLDAGADPESSEYSPTMVKMNDKLLDDTF</sequence>
<keyword evidence="9" id="KW-0132">Cell division</keyword>
<dbReference type="GO" id="GO:0005874">
    <property type="term" value="C:microtubule"/>
    <property type="evidence" value="ECO:0007669"/>
    <property type="project" value="UniProtKB-KW"/>
</dbReference>
<evidence type="ECO:0000313" key="21">
    <source>
        <dbReference type="EMBL" id="KAF4126786.1"/>
    </source>
</evidence>
<protein>
    <recommendedName>
        <fullName evidence="6">DASH complex subunit ASK1</fullName>
    </recommendedName>
</protein>
<keyword evidence="11" id="KW-0498">Mitosis</keyword>
<evidence type="ECO:0000256" key="2">
    <source>
        <dbReference type="ARBA" id="ARBA00004186"/>
    </source>
</evidence>
<dbReference type="GO" id="GO:0051301">
    <property type="term" value="P:cell division"/>
    <property type="evidence" value="ECO:0007669"/>
    <property type="project" value="UniProtKB-KW"/>
</dbReference>
<dbReference type="RefSeq" id="XP_035325438.1">
    <property type="nucleotide sequence ID" value="XM_035462508.1"/>
</dbReference>
<evidence type="ECO:0000256" key="13">
    <source>
        <dbReference type="ARBA" id="ARBA00022838"/>
    </source>
</evidence>
<evidence type="ECO:0000256" key="10">
    <source>
        <dbReference type="ARBA" id="ARBA00022701"/>
    </source>
</evidence>
<evidence type="ECO:0000259" key="19">
    <source>
        <dbReference type="Pfam" id="PF04130"/>
    </source>
</evidence>
<dbReference type="GO" id="GO:0008608">
    <property type="term" value="P:attachment of spindle microtubules to kinetochore"/>
    <property type="evidence" value="ECO:0007669"/>
    <property type="project" value="InterPro"/>
</dbReference>
<evidence type="ECO:0000256" key="11">
    <source>
        <dbReference type="ARBA" id="ARBA00022776"/>
    </source>
</evidence>
<keyword evidence="12" id="KW-0159">Chromosome partition</keyword>
<dbReference type="Pfam" id="PF08655">
    <property type="entry name" value="DASH_Ask1"/>
    <property type="match status" value="1"/>
</dbReference>
<keyword evidence="22" id="KW-1185">Reference proteome</keyword>
<dbReference type="GO" id="GO:0044732">
    <property type="term" value="C:mitotic spindle pole body"/>
    <property type="evidence" value="ECO:0007669"/>
    <property type="project" value="TreeGrafter"/>
</dbReference>
<feature type="region of interest" description="Disordered" evidence="18">
    <location>
        <begin position="1"/>
        <end position="39"/>
    </location>
</feature>
<dbReference type="OrthoDB" id="775571at2759"/>
<name>A0A9P4Z150_9HYPO</name>
<dbReference type="GO" id="GO:0043015">
    <property type="term" value="F:gamma-tubulin binding"/>
    <property type="evidence" value="ECO:0007669"/>
    <property type="project" value="InterPro"/>
</dbReference>
<evidence type="ECO:0000256" key="18">
    <source>
        <dbReference type="SAM" id="MobiDB-lite"/>
    </source>
</evidence>
<evidence type="ECO:0000259" key="20">
    <source>
        <dbReference type="Pfam" id="PF17681"/>
    </source>
</evidence>
<dbReference type="PANTHER" id="PTHR28200">
    <property type="entry name" value="DASH COMPLEX SUBUNIT ASK1"/>
    <property type="match status" value="1"/>
</dbReference>
<dbReference type="Proteomes" id="UP000749293">
    <property type="component" value="Unassembled WGS sequence"/>
</dbReference>
<evidence type="ECO:0000256" key="8">
    <source>
        <dbReference type="ARBA" id="ARBA00022490"/>
    </source>
</evidence>
<evidence type="ECO:0000313" key="22">
    <source>
        <dbReference type="Proteomes" id="UP000749293"/>
    </source>
</evidence>
<comment type="similarity">
    <text evidence="4">Belongs to the TUBGCP family.</text>
</comment>
<dbReference type="GO" id="GO:0042729">
    <property type="term" value="C:DASH complex"/>
    <property type="evidence" value="ECO:0007669"/>
    <property type="project" value="InterPro"/>
</dbReference>
<dbReference type="PANTHER" id="PTHR28200:SF1">
    <property type="entry name" value="DASH COMPLEX SUBUNIT ASK1"/>
    <property type="match status" value="1"/>
</dbReference>
<evidence type="ECO:0000256" key="17">
    <source>
        <dbReference type="ARBA" id="ARBA00023328"/>
    </source>
</evidence>
<feature type="compositionally biased region" description="Polar residues" evidence="18">
    <location>
        <begin position="431"/>
        <end position="440"/>
    </location>
</feature>
<evidence type="ECO:0000256" key="16">
    <source>
        <dbReference type="ARBA" id="ARBA00023306"/>
    </source>
</evidence>
<dbReference type="EMBL" id="JAANYQ010000001">
    <property type="protein sequence ID" value="KAF4126786.1"/>
    <property type="molecule type" value="Genomic_DNA"/>
</dbReference>
<feature type="region of interest" description="Disordered" evidence="18">
    <location>
        <begin position="953"/>
        <end position="1122"/>
    </location>
</feature>
<keyword evidence="10" id="KW-0493">Microtubule</keyword>
<keyword evidence="14" id="KW-0206">Cytoskeleton</keyword>
<accession>A0A9P4Z150</accession>
<keyword evidence="17" id="KW-0137">Centromere</keyword>
<evidence type="ECO:0000256" key="12">
    <source>
        <dbReference type="ARBA" id="ARBA00022829"/>
    </source>
</evidence>
<comment type="similarity">
    <text evidence="5">Belongs to the DASH complex ASK1 family.</text>
</comment>
<feature type="domain" description="Gamma tubulin complex component C-terminal" evidence="19">
    <location>
        <begin position="540"/>
        <end position="899"/>
    </location>
</feature>
<feature type="compositionally biased region" description="Polar residues" evidence="18">
    <location>
        <begin position="1137"/>
        <end position="1147"/>
    </location>
</feature>
<feature type="region of interest" description="Disordered" evidence="18">
    <location>
        <begin position="1196"/>
        <end position="1224"/>
    </location>
</feature>
<dbReference type="Pfam" id="PF17681">
    <property type="entry name" value="GCP_N_terminal"/>
    <property type="match status" value="1"/>
</dbReference>
<dbReference type="Pfam" id="PF04130">
    <property type="entry name" value="GCP_C_terminal"/>
    <property type="match status" value="1"/>
</dbReference>
<reference evidence="21" key="1">
    <citation type="submission" date="2020-03" db="EMBL/GenBank/DDBJ databases">
        <title>Site-based positive gene gene selection in Geosmithia morbida across the United States reveals a broad range of putative effectors and factors for local host and environmental adapation.</title>
        <authorList>
            <person name="Onufrak A."/>
            <person name="Murdoch R.W."/>
            <person name="Gazis R."/>
            <person name="Huff M."/>
            <person name="Staton M."/>
            <person name="Klingeman W."/>
            <person name="Hadziabdic D."/>
        </authorList>
    </citation>
    <scope>NUCLEOTIDE SEQUENCE</scope>
    <source>
        <strain evidence="21">1262</strain>
    </source>
</reference>
<keyword evidence="13" id="KW-0995">Kinetochore</keyword>
<evidence type="ECO:0000256" key="3">
    <source>
        <dbReference type="ARBA" id="ARBA00004629"/>
    </source>
</evidence>
<evidence type="ECO:0000256" key="14">
    <source>
        <dbReference type="ARBA" id="ARBA00023212"/>
    </source>
</evidence>
<feature type="compositionally biased region" description="Acidic residues" evidence="18">
    <location>
        <begin position="976"/>
        <end position="991"/>
    </location>
</feature>
<feature type="domain" description="Gamma tubulin complex component protein N-terminal" evidence="20">
    <location>
        <begin position="120"/>
        <end position="386"/>
    </location>
</feature>
<feature type="compositionally biased region" description="Low complexity" evidence="18">
    <location>
        <begin position="1201"/>
        <end position="1211"/>
    </location>
</feature>
<feature type="compositionally biased region" description="Polar residues" evidence="18">
    <location>
        <begin position="1079"/>
        <end position="1088"/>
    </location>
</feature>
<evidence type="ECO:0000256" key="6">
    <source>
        <dbReference type="ARBA" id="ARBA00014520"/>
    </source>
</evidence>
<feature type="region of interest" description="Disordered" evidence="18">
    <location>
        <begin position="424"/>
        <end position="443"/>
    </location>
</feature>
<feature type="non-terminal residue" evidence="21">
    <location>
        <position position="1"/>
    </location>
</feature>
<keyword evidence="8" id="KW-0963">Cytoplasm</keyword>
<comment type="caution">
    <text evidence="21">The sequence shown here is derived from an EMBL/GenBank/DDBJ whole genome shotgun (WGS) entry which is preliminary data.</text>
</comment>
<evidence type="ECO:0000256" key="7">
    <source>
        <dbReference type="ARBA" id="ARBA00022454"/>
    </source>
</evidence>
<feature type="region of interest" description="Disordered" evidence="18">
    <location>
        <begin position="1136"/>
        <end position="1184"/>
    </location>
</feature>
<organism evidence="21 22">
    <name type="scientific">Geosmithia morbida</name>
    <dbReference type="NCBI Taxonomy" id="1094350"/>
    <lineage>
        <taxon>Eukaryota</taxon>
        <taxon>Fungi</taxon>
        <taxon>Dikarya</taxon>
        <taxon>Ascomycota</taxon>
        <taxon>Pezizomycotina</taxon>
        <taxon>Sordariomycetes</taxon>
        <taxon>Hypocreomycetidae</taxon>
        <taxon>Hypocreales</taxon>
        <taxon>Bionectriaceae</taxon>
        <taxon>Geosmithia</taxon>
    </lineage>
</organism>
<gene>
    <name evidence="21" type="ORF">GMORB2_0523</name>
</gene>
<evidence type="ECO:0000256" key="5">
    <source>
        <dbReference type="ARBA" id="ARBA00010731"/>
    </source>
</evidence>